<accession>A0ACD1AHP9</accession>
<proteinExistence type="predicted"/>
<evidence type="ECO:0000313" key="1">
    <source>
        <dbReference type="EMBL" id="QOX65871.1"/>
    </source>
</evidence>
<keyword evidence="2" id="KW-1185">Reference proteome</keyword>
<gene>
    <name evidence="1" type="ORF">FRZ06_07445</name>
</gene>
<protein>
    <submittedName>
        <fullName evidence="1">ABC transporter permease</fullName>
    </submittedName>
</protein>
<dbReference type="Proteomes" id="UP000594014">
    <property type="component" value="Chromosome"/>
</dbReference>
<evidence type="ECO:0000313" key="2">
    <source>
        <dbReference type="Proteomes" id="UP000594014"/>
    </source>
</evidence>
<sequence length="357" mass="40012">MPQNSITARPNTLPADNRILPSHHISNARYLLSVLFTASGLLLAQLANWYFPQLAEVEIKTYEINLFEVVHFKLNIMGAYSIVLFGMIFIYLVIGIYSYFNSDRRIKYLQRAPFRFVSGIGLALWEILGTKTLLLPQPFFPGPSRILEALLMEGGFVFENTLYSLRLFTAGFVSGVVIGVVTGILIGWFPKVYYWVYPVLKITGVIPAVAWMPFALTLFPSPFLAATFLIVISAWFPVAFLTAQGIASTQKVYYEVAKTLGARTSFLVFRVAIPNAMPHIFTGISTANAYAFTTLVISEMMGQPGGLGYYINASRVWSAYYKVFAAIIIMAILFSLIMWGIGAIQRWALRWQRGLVK</sequence>
<organism evidence="1 2">
    <name type="scientific">Anoxybacterium hadale</name>
    <dbReference type="NCBI Taxonomy" id="3408580"/>
    <lineage>
        <taxon>Bacteria</taxon>
        <taxon>Bacillati</taxon>
        <taxon>Bacillota</taxon>
        <taxon>Clostridia</taxon>
        <taxon>Peptostreptococcales</taxon>
        <taxon>Anaerovoracaceae</taxon>
        <taxon>Anoxybacterium</taxon>
    </lineage>
</organism>
<reference evidence="1" key="1">
    <citation type="submission" date="2019-08" db="EMBL/GenBank/DDBJ databases">
        <title>Genome sequence of Clostridiales bacterium MT110.</title>
        <authorList>
            <person name="Cao J."/>
        </authorList>
    </citation>
    <scope>NUCLEOTIDE SEQUENCE</scope>
    <source>
        <strain evidence="1">MT110</strain>
    </source>
</reference>
<name>A0ACD1AHP9_9FIRM</name>
<dbReference type="EMBL" id="CP042469">
    <property type="protein sequence ID" value="QOX65871.1"/>
    <property type="molecule type" value="Genomic_DNA"/>
</dbReference>